<keyword evidence="2" id="KW-1185">Reference proteome</keyword>
<sequence>MVPVLRTLPPFKRAKGDEQYVLSRDITQAEWDRMQYYARRVGAICMFDDNNSQWPISPSVWTFLARWCATGQGLLPRLKRIEPLIVAQADPGLILLFSPSLRYLSLKRTGKFTQPVLWTSHVIAEVAERTVYPHLHILHVDSPQFLRSPGGGLPVSPRLANLYDLEITHMVLVETPFLHALATLRELRTLSIWMRVRDLKGCHLPPGSLSKLCDITLRADPLSLRRFLRVTSPRRLKTCTLHIIDWFRCTDAEAVRHVHVALSKCISPATTKLTLTLAADGPRVADLLAPALAFHWLTHVHITLSSYIPELAVSTVELYAFAAAWPHLVVLEFALARCDEGNEVLSVPDPPTACTVVELAAQLPCLERLTLPYLSLIDEDIPDVYEVPAGEHGLKALRVCVTHDGYWDPALRRQFAILVDRLFPYLDVEDIPCKGVANLNDYVDWKAFADILVTLRAGREHARELKRRRKLQKRQEVDLSGPEKTKEVRTLACNEDSKKLQEDLGAPGSGLPRFLRPPAGRVMVLSRDITQSEWERMQCYARRVREIHLTDNRPDPPKIAPSVWTFLARWVPPEQGLLPRLRRLEGLIVADADPGNILLFSPTLRHLGLTEDSCLYASLLWTSHVIVAVAERTVYPHLESLRVDSNRFLFGPGLISSYISAHLVHLRELDITEPVLVEAPFIQALATLRELHTLSIRPYVRALEGYRAPRDAFDALRHLTLKGDPLSLRRFLRATAPRHLASFKLHIVEWFRCSDAAAVRHVHAALAHVPLSSWKAISTLSVTLQGGASPRVAPLLAPTRALRWLTRVHVTLESSTAELVMSAAELLAFAAAWPDLVVFELALARCDIGNEISRVPDAPTARTLLALVARLPRLERLTIPYISLVDADIPDAYALPVDEHEYGGLTAIRVCVVNDGEWGDTALRREFAIFVDRLFPNLDLDDESTSVSSVE</sequence>
<dbReference type="InterPro" id="IPR032675">
    <property type="entry name" value="LRR_dom_sf"/>
</dbReference>
<dbReference type="Gene3D" id="3.80.10.10">
    <property type="entry name" value="Ribonuclease Inhibitor"/>
    <property type="match status" value="1"/>
</dbReference>
<evidence type="ECO:0000313" key="1">
    <source>
        <dbReference type="EMBL" id="OJT07878.1"/>
    </source>
</evidence>
<dbReference type="STRING" id="154538.A0A1M2VJY0"/>
<organism evidence="1 2">
    <name type="scientific">Trametes pubescens</name>
    <name type="common">White-rot fungus</name>
    <dbReference type="NCBI Taxonomy" id="154538"/>
    <lineage>
        <taxon>Eukaryota</taxon>
        <taxon>Fungi</taxon>
        <taxon>Dikarya</taxon>
        <taxon>Basidiomycota</taxon>
        <taxon>Agaricomycotina</taxon>
        <taxon>Agaricomycetes</taxon>
        <taxon>Polyporales</taxon>
        <taxon>Polyporaceae</taxon>
        <taxon>Trametes</taxon>
    </lineage>
</organism>
<dbReference type="AlphaFoldDB" id="A0A1M2VJY0"/>
<accession>A0A1M2VJY0</accession>
<gene>
    <name evidence="1" type="ORF">TRAPUB_1228</name>
</gene>
<dbReference type="OMA" id="ACNEDSK"/>
<dbReference type="OrthoDB" id="3222238at2759"/>
<dbReference type="EMBL" id="MNAD01001111">
    <property type="protein sequence ID" value="OJT07878.1"/>
    <property type="molecule type" value="Genomic_DNA"/>
</dbReference>
<proteinExistence type="predicted"/>
<dbReference type="SUPFAM" id="SSF52058">
    <property type="entry name" value="L domain-like"/>
    <property type="match status" value="1"/>
</dbReference>
<dbReference type="Proteomes" id="UP000184267">
    <property type="component" value="Unassembled WGS sequence"/>
</dbReference>
<reference evidence="1 2" key="1">
    <citation type="submission" date="2016-10" db="EMBL/GenBank/DDBJ databases">
        <title>Genome sequence of the basidiomycete white-rot fungus Trametes pubescens.</title>
        <authorList>
            <person name="Makela M.R."/>
            <person name="Granchi Z."/>
            <person name="Peng M."/>
            <person name="De Vries R.P."/>
            <person name="Grigoriev I."/>
            <person name="Riley R."/>
            <person name="Hilden K."/>
        </authorList>
    </citation>
    <scope>NUCLEOTIDE SEQUENCE [LARGE SCALE GENOMIC DNA]</scope>
    <source>
        <strain evidence="1 2">FBCC735</strain>
    </source>
</reference>
<name>A0A1M2VJY0_TRAPU</name>
<comment type="caution">
    <text evidence="1">The sequence shown here is derived from an EMBL/GenBank/DDBJ whole genome shotgun (WGS) entry which is preliminary data.</text>
</comment>
<protein>
    <submittedName>
        <fullName evidence="1">Uncharacterized protein</fullName>
    </submittedName>
</protein>
<evidence type="ECO:0000313" key="2">
    <source>
        <dbReference type="Proteomes" id="UP000184267"/>
    </source>
</evidence>